<evidence type="ECO:0000256" key="5">
    <source>
        <dbReference type="ARBA" id="ARBA00022692"/>
    </source>
</evidence>
<dbReference type="EMBL" id="CAJMWR010002280">
    <property type="protein sequence ID" value="CAE6442553.1"/>
    <property type="molecule type" value="Genomic_DNA"/>
</dbReference>
<dbReference type="FunFam" id="3.60.20.10:FF:000004">
    <property type="entry name" value="Proteasome subunit alpha type-4"/>
    <property type="match status" value="1"/>
</dbReference>
<evidence type="ECO:0000256" key="11">
    <source>
        <dbReference type="SAM" id="Phobius"/>
    </source>
</evidence>
<evidence type="ECO:0000256" key="1">
    <source>
        <dbReference type="ARBA" id="ARBA00004141"/>
    </source>
</evidence>
<dbReference type="Proteomes" id="UP000663840">
    <property type="component" value="Unassembled WGS sequence"/>
</dbReference>
<dbReference type="PROSITE" id="PS51475">
    <property type="entry name" value="PROTEASOME_ALPHA_2"/>
    <property type="match status" value="1"/>
</dbReference>
<evidence type="ECO:0000256" key="10">
    <source>
        <dbReference type="SAM" id="MobiDB-lite"/>
    </source>
</evidence>
<feature type="domain" description="Major facilitator superfamily (MFS) profile" evidence="12">
    <location>
        <begin position="50"/>
        <end position="460"/>
    </location>
</feature>
<dbReference type="GO" id="GO:0022857">
    <property type="term" value="F:transmembrane transporter activity"/>
    <property type="evidence" value="ECO:0007669"/>
    <property type="project" value="InterPro"/>
</dbReference>
<dbReference type="Pfam" id="PF07690">
    <property type="entry name" value="MFS_1"/>
    <property type="match status" value="1"/>
</dbReference>
<dbReference type="GO" id="GO:0005737">
    <property type="term" value="C:cytoplasm"/>
    <property type="evidence" value="ECO:0007669"/>
    <property type="project" value="UniProtKB-SubCell"/>
</dbReference>
<feature type="transmembrane region" description="Helical" evidence="11">
    <location>
        <begin position="141"/>
        <end position="164"/>
    </location>
</feature>
<evidence type="ECO:0000313" key="13">
    <source>
        <dbReference type="EMBL" id="CAE6442553.1"/>
    </source>
</evidence>
<dbReference type="InterPro" id="IPR020846">
    <property type="entry name" value="MFS_dom"/>
</dbReference>
<keyword evidence="6 9" id="KW-0647">Proteasome</keyword>
<keyword evidence="8 11" id="KW-0472">Membrane</keyword>
<dbReference type="Gene3D" id="3.60.20.10">
    <property type="entry name" value="Glutamine Phosphoribosylpyrophosphate, subunit 1, domain 1"/>
    <property type="match status" value="1"/>
</dbReference>
<accession>A0A8H3AX40</accession>
<dbReference type="Pfam" id="PF10584">
    <property type="entry name" value="Proteasome_A_N"/>
    <property type="match status" value="1"/>
</dbReference>
<feature type="transmembrane region" description="Helical" evidence="11">
    <location>
        <begin position="209"/>
        <end position="231"/>
    </location>
</feature>
<evidence type="ECO:0000256" key="2">
    <source>
        <dbReference type="ARBA" id="ARBA00004496"/>
    </source>
</evidence>
<dbReference type="SUPFAM" id="SSF56235">
    <property type="entry name" value="N-terminal nucleophile aminohydrolases (Ntn hydrolases)"/>
    <property type="match status" value="1"/>
</dbReference>
<dbReference type="InterPro" id="IPR001353">
    <property type="entry name" value="Proteasome_sua/b"/>
</dbReference>
<dbReference type="InterPro" id="IPR023332">
    <property type="entry name" value="Proteasome_alpha-type"/>
</dbReference>
<dbReference type="SUPFAM" id="SSF103473">
    <property type="entry name" value="MFS general substrate transporter"/>
    <property type="match status" value="1"/>
</dbReference>
<dbReference type="FunFam" id="1.20.1250.20:FF:000013">
    <property type="entry name" value="MFS general substrate transporter"/>
    <property type="match status" value="1"/>
</dbReference>
<proteinExistence type="inferred from homology"/>
<sequence>MSSNEYYDESSTKTETKITTEQGSSVVSESRRSEFETLQRRATLKIDLIIIPILTMFYLLSFLDRANIGNARVAGLQRDLKMTNHQYSTVLTITYVPYIVCELPSNLLLKKLGPHRLLPGIVFTWGLVTALQGLVHSYSGLIATRFFLGLTEGGLLPGLVLYMSYFYRRDQLQLRVALLFSATSLAGAFSGLLAAAIVNLDGRHGRPGWAWIFILEGVFTALFGLFAFFVMPSSPRQVIGLSEAETEAINEMLRLDGNDGTGHEPFSWSSVFDAFKAPQVLLLCIPLFFSGVTLFGLAFFAPSIVNSLGYSPVRTQLMTVPPYAVSFVVSLVLAYISDRYKLRGPVLFVTGVIATAGYAIYLTQTNRHVLYGSLFLQIPGVYSSAPTLSAWMANNALPYYKRATAVALAFVFSNLGGIVSTWIFPDPPRYTTATRLNLACAAGLCVFAIIIDLYLIVQNKRKEAILASPEYGRNGEDTLTVFSPDGHLFQVEYAAEAVRKGTCAVGVRGKDVVILGVEKKSVLQLQDPRTVRKVVMLDDHICLAFAGLTADGRVLIDKARIECQSYRLTVEDPVSVEYITRHIAGIQQRYTQSGGVRPFGISTLIIGFDPNDARPRLYMTEPSGIYSAWKANAIGRSSKTVREFLEKNHRDDMTREEAIKLTVKSLLEVVQTGAKNIEISVMESYGKVTNLDLSQVEAIVSEIEREKEAEAERKRSRVAATAASQAAMAAGISGSAPPSGPVTGANTPRPGA</sequence>
<feature type="region of interest" description="Disordered" evidence="10">
    <location>
        <begin position="707"/>
        <end position="752"/>
    </location>
</feature>
<feature type="region of interest" description="Disordered" evidence="10">
    <location>
        <begin position="1"/>
        <end position="25"/>
    </location>
</feature>
<dbReference type="GO" id="GO:0006511">
    <property type="term" value="P:ubiquitin-dependent protein catabolic process"/>
    <property type="evidence" value="ECO:0007669"/>
    <property type="project" value="InterPro"/>
</dbReference>
<evidence type="ECO:0000256" key="6">
    <source>
        <dbReference type="ARBA" id="ARBA00022942"/>
    </source>
</evidence>
<feature type="transmembrane region" description="Helical" evidence="11">
    <location>
        <begin position="176"/>
        <end position="197"/>
    </location>
</feature>
<dbReference type="PANTHER" id="PTHR43791:SF85">
    <property type="entry name" value="TRANSPORTER, PUTATIVE (AFU_ORTHOLOGUE AFUA_6G00710)-RELATED"/>
    <property type="match status" value="1"/>
</dbReference>
<comment type="caution">
    <text evidence="13">The sequence shown here is derived from an EMBL/GenBank/DDBJ whole genome shotgun (WGS) entry which is preliminary data.</text>
</comment>
<dbReference type="GO" id="GO:0016020">
    <property type="term" value="C:membrane"/>
    <property type="evidence" value="ECO:0007669"/>
    <property type="project" value="UniProtKB-SubCell"/>
</dbReference>
<evidence type="ECO:0000256" key="9">
    <source>
        <dbReference type="PROSITE-ProRule" id="PRU00808"/>
    </source>
</evidence>
<dbReference type="SMART" id="SM00948">
    <property type="entry name" value="Proteasome_A_N"/>
    <property type="match status" value="1"/>
</dbReference>
<evidence type="ECO:0000259" key="12">
    <source>
        <dbReference type="PROSITE" id="PS50850"/>
    </source>
</evidence>
<reference evidence="13" key="1">
    <citation type="submission" date="2021-01" db="EMBL/GenBank/DDBJ databases">
        <authorList>
            <person name="Kaushik A."/>
        </authorList>
    </citation>
    <scope>NUCLEOTIDE SEQUENCE</scope>
    <source>
        <strain evidence="13">AG1-1A</strain>
    </source>
</reference>
<keyword evidence="7 11" id="KW-1133">Transmembrane helix</keyword>
<feature type="transmembrane region" description="Helical" evidence="11">
    <location>
        <begin position="405"/>
        <end position="424"/>
    </location>
</feature>
<dbReference type="InterPro" id="IPR011701">
    <property type="entry name" value="MFS"/>
</dbReference>
<protein>
    <recommendedName>
        <fullName evidence="12">Major facilitator superfamily (MFS) profile domain-containing protein</fullName>
    </recommendedName>
</protein>
<feature type="transmembrane region" description="Helical" evidence="11">
    <location>
        <begin position="117"/>
        <end position="135"/>
    </location>
</feature>
<comment type="similarity">
    <text evidence="9">Belongs to the peptidase T1A family.</text>
</comment>
<evidence type="ECO:0000313" key="14">
    <source>
        <dbReference type="Proteomes" id="UP000663840"/>
    </source>
</evidence>
<feature type="transmembrane region" description="Helical" evidence="11">
    <location>
        <begin position="369"/>
        <end position="393"/>
    </location>
</feature>
<dbReference type="PROSITE" id="PS50850">
    <property type="entry name" value="MFS"/>
    <property type="match status" value="1"/>
</dbReference>
<keyword evidence="4" id="KW-0963">Cytoplasm</keyword>
<dbReference type="NCBIfam" id="NF003075">
    <property type="entry name" value="PRK03996.1"/>
    <property type="match status" value="1"/>
</dbReference>
<dbReference type="GO" id="GO:0019773">
    <property type="term" value="C:proteasome core complex, alpha-subunit complex"/>
    <property type="evidence" value="ECO:0007669"/>
    <property type="project" value="UniProtKB-UniRule"/>
</dbReference>
<keyword evidence="5 11" id="KW-0812">Transmembrane</keyword>
<feature type="transmembrane region" description="Helical" evidence="11">
    <location>
        <begin position="280"/>
        <end position="300"/>
    </location>
</feature>
<keyword evidence="3" id="KW-0813">Transport</keyword>
<feature type="transmembrane region" description="Helical" evidence="11">
    <location>
        <begin position="42"/>
        <end position="63"/>
    </location>
</feature>
<dbReference type="InterPro" id="IPR000426">
    <property type="entry name" value="Proteasome_asu_N"/>
</dbReference>
<dbReference type="Gene3D" id="1.20.1250.20">
    <property type="entry name" value="MFS general substrate transporter like domains"/>
    <property type="match status" value="2"/>
</dbReference>
<name>A0A8H3AX40_9AGAM</name>
<evidence type="ECO:0000256" key="7">
    <source>
        <dbReference type="ARBA" id="ARBA00022989"/>
    </source>
</evidence>
<dbReference type="PANTHER" id="PTHR43791">
    <property type="entry name" value="PERMEASE-RELATED"/>
    <property type="match status" value="1"/>
</dbReference>
<dbReference type="CDD" id="cd03755">
    <property type="entry name" value="proteasome_alpha_type_7"/>
    <property type="match status" value="1"/>
</dbReference>
<evidence type="ECO:0000256" key="3">
    <source>
        <dbReference type="ARBA" id="ARBA00022448"/>
    </source>
</evidence>
<comment type="subcellular location">
    <subcellularLocation>
        <location evidence="2">Cytoplasm</location>
    </subcellularLocation>
    <subcellularLocation>
        <location evidence="1">Membrane</location>
        <topology evidence="1">Multi-pass membrane protein</topology>
    </subcellularLocation>
</comment>
<feature type="compositionally biased region" description="Low complexity" evidence="10">
    <location>
        <begin position="718"/>
        <end position="737"/>
    </location>
</feature>
<dbReference type="InterPro" id="IPR029055">
    <property type="entry name" value="Ntn_hydrolases_N"/>
</dbReference>
<dbReference type="FunFam" id="1.20.1250.20:FF:000034">
    <property type="entry name" value="MFS general substrate transporter"/>
    <property type="match status" value="1"/>
</dbReference>
<dbReference type="AlphaFoldDB" id="A0A8H3AX40"/>
<evidence type="ECO:0000256" key="4">
    <source>
        <dbReference type="ARBA" id="ARBA00022490"/>
    </source>
</evidence>
<gene>
    <name evidence="13" type="ORF">RDB_LOCUS80352</name>
</gene>
<organism evidence="13 14">
    <name type="scientific">Rhizoctonia solani</name>
    <dbReference type="NCBI Taxonomy" id="456999"/>
    <lineage>
        <taxon>Eukaryota</taxon>
        <taxon>Fungi</taxon>
        <taxon>Dikarya</taxon>
        <taxon>Basidiomycota</taxon>
        <taxon>Agaricomycotina</taxon>
        <taxon>Agaricomycetes</taxon>
        <taxon>Cantharellales</taxon>
        <taxon>Ceratobasidiaceae</taxon>
        <taxon>Rhizoctonia</taxon>
    </lineage>
</organism>
<evidence type="ECO:0000256" key="8">
    <source>
        <dbReference type="ARBA" id="ARBA00023136"/>
    </source>
</evidence>
<dbReference type="Pfam" id="PF00227">
    <property type="entry name" value="Proteasome"/>
    <property type="match status" value="1"/>
</dbReference>
<feature type="transmembrane region" description="Helical" evidence="11">
    <location>
        <begin position="320"/>
        <end position="337"/>
    </location>
</feature>
<feature type="transmembrane region" description="Helical" evidence="11">
    <location>
        <begin position="436"/>
        <end position="457"/>
    </location>
</feature>
<dbReference type="InterPro" id="IPR036259">
    <property type="entry name" value="MFS_trans_sf"/>
</dbReference>
<feature type="transmembrane region" description="Helical" evidence="11">
    <location>
        <begin position="344"/>
        <end position="363"/>
    </location>
</feature>